<accession>A0A7Y8GV66</accession>
<reference evidence="1 2" key="1">
    <citation type="submission" date="2019-09" db="EMBL/GenBank/DDBJ databases">
        <title>Hydrogenophaga aromatica sp. nov., isolated from a para-xylene-degrading enrichment culture.</title>
        <authorList>
            <person name="Tancsics A."/>
            <person name="Banerjee S."/>
        </authorList>
    </citation>
    <scope>NUCLEOTIDE SEQUENCE [LARGE SCALE GENOMIC DNA]</scope>
    <source>
        <strain evidence="1 2">D2P1</strain>
    </source>
</reference>
<keyword evidence="2" id="KW-1185">Reference proteome</keyword>
<gene>
    <name evidence="1" type="ORF">F3K02_09225</name>
</gene>
<dbReference type="EMBL" id="VYGV01000006">
    <property type="protein sequence ID" value="NWF45427.1"/>
    <property type="molecule type" value="Genomic_DNA"/>
</dbReference>
<protein>
    <submittedName>
        <fullName evidence="1">Uncharacterized protein</fullName>
    </submittedName>
</protein>
<name>A0A7Y8GV66_9BURK</name>
<evidence type="ECO:0000313" key="2">
    <source>
        <dbReference type="Proteomes" id="UP000545507"/>
    </source>
</evidence>
<sequence length="68" mass="7535">MNDLHTVGLNPFGVVLVAESMLKSPIAPMSADDKPLTFFMPINRADCAEWVGVEFTLKAVRAEKEQKE</sequence>
<proteinExistence type="predicted"/>
<dbReference type="RefSeq" id="WP_177135276.1">
    <property type="nucleotide sequence ID" value="NZ_VYGV01000006.1"/>
</dbReference>
<dbReference type="Proteomes" id="UP000545507">
    <property type="component" value="Unassembled WGS sequence"/>
</dbReference>
<dbReference type="AlphaFoldDB" id="A0A7Y8GV66"/>
<organism evidence="1 2">
    <name type="scientific">Hydrogenophaga aromaticivorans</name>
    <dbReference type="NCBI Taxonomy" id="2610898"/>
    <lineage>
        <taxon>Bacteria</taxon>
        <taxon>Pseudomonadati</taxon>
        <taxon>Pseudomonadota</taxon>
        <taxon>Betaproteobacteria</taxon>
        <taxon>Burkholderiales</taxon>
        <taxon>Comamonadaceae</taxon>
        <taxon>Hydrogenophaga</taxon>
    </lineage>
</organism>
<comment type="caution">
    <text evidence="1">The sequence shown here is derived from an EMBL/GenBank/DDBJ whole genome shotgun (WGS) entry which is preliminary data.</text>
</comment>
<evidence type="ECO:0000313" key="1">
    <source>
        <dbReference type="EMBL" id="NWF45427.1"/>
    </source>
</evidence>